<dbReference type="EMBL" id="JZEE01000517">
    <property type="protein sequence ID" value="KJK64324.1"/>
    <property type="molecule type" value="Genomic_DNA"/>
</dbReference>
<organism evidence="2 3">
    <name type="scientific">Aspergillus parasiticus (strain ATCC 56775 / NRRL 5862 / SRRC 143 / SU-1)</name>
    <dbReference type="NCBI Taxonomy" id="1403190"/>
    <lineage>
        <taxon>Eukaryota</taxon>
        <taxon>Fungi</taxon>
        <taxon>Dikarya</taxon>
        <taxon>Ascomycota</taxon>
        <taxon>Pezizomycotina</taxon>
        <taxon>Eurotiomycetes</taxon>
        <taxon>Eurotiomycetidae</taxon>
        <taxon>Eurotiales</taxon>
        <taxon>Aspergillaceae</taxon>
        <taxon>Aspergillus</taxon>
        <taxon>Aspergillus subgen. Circumdati</taxon>
    </lineage>
</organism>
<dbReference type="SUPFAM" id="SSF51905">
    <property type="entry name" value="FAD/NAD(P)-binding domain"/>
    <property type="match status" value="1"/>
</dbReference>
<dbReference type="OrthoDB" id="512662at2759"/>
<dbReference type="AlphaFoldDB" id="A0A0F0I9A6"/>
<dbReference type="InterPro" id="IPR036188">
    <property type="entry name" value="FAD/NAD-bd_sf"/>
</dbReference>
<dbReference type="PANTHER" id="PTHR13847">
    <property type="entry name" value="SARCOSINE DEHYDROGENASE-RELATED"/>
    <property type="match status" value="1"/>
</dbReference>
<accession>A0A0F0I9A6</accession>
<reference evidence="2 3" key="1">
    <citation type="submission" date="2015-02" db="EMBL/GenBank/DDBJ databases">
        <title>Draft genome sequence of Aspergillus parasiticus SU-1.</title>
        <authorList>
            <person name="Yu J."/>
            <person name="Fedorova N."/>
            <person name="Yin Y."/>
            <person name="Losada L."/>
            <person name="Zafar N."/>
            <person name="Taujale R."/>
            <person name="Ehrlich K.C."/>
            <person name="Bhatnagar D."/>
            <person name="Cleveland T.E."/>
            <person name="Bennett J.W."/>
            <person name="Nierman W.C."/>
        </authorList>
    </citation>
    <scope>NUCLEOTIDE SEQUENCE [LARGE SCALE GENOMIC DNA]</scope>
    <source>
        <strain evidence="3">ATCC 56775 / NRRL 5862 / SRRC 143 / SU-1</strain>
    </source>
</reference>
<evidence type="ECO:0000313" key="3">
    <source>
        <dbReference type="Proteomes" id="UP000033540"/>
    </source>
</evidence>
<protein>
    <submittedName>
        <fullName evidence="2">FAD dependent oxidoreductase</fullName>
    </submittedName>
</protein>
<sequence>MAGDQIPHELLAKLAGQIIQDPGLPVASPTVSAWQEPSHPIATIQSDKLPQRTDFAIIGSGITGASVAKTLLENGLTRDKTVTMFEARSLTTGATSRNGGFLLSHAPPFFKRYAEAFGIDAARDIALFCDRTLENIVDMAKAEDLDKASQIRDVTTIASFEHQEGFAEVSESIRMYEEAIPEAKGKYTIIDKDTAEKVYHLRQSSGALVVQSRVFWPYRLVTNLLQRLLQLYPERFAIETKTPVILITIDEADAEYPYILTTPRGTVRAAKVFHCTSGFTGHLLPKLRGAIFPCRLSMTTQKPGPQWGNRPNSWLFYSKQSYDPSTTLVEQGLYWMQQNAETGDLFVGGDLQRLDDFLSSDDSVISADSARNLTDLLPKRLFKEGWTNPITNTTMSSATAIQRIWSGILSMTADQVPIVGSVPTSISGRKIEGGEWIAAGFNGYGMSQCWLCGEAIARMALGEPKPEWLPDVYLSTEKRLGDEASMGPEAALASFFAR</sequence>
<dbReference type="Pfam" id="PF01266">
    <property type="entry name" value="DAO"/>
    <property type="match status" value="1"/>
</dbReference>
<dbReference type="InterPro" id="IPR006076">
    <property type="entry name" value="FAD-dep_OxRdtase"/>
</dbReference>
<feature type="domain" description="FAD dependent oxidoreductase" evidence="1">
    <location>
        <begin position="54"/>
        <end position="459"/>
    </location>
</feature>
<dbReference type="Gene3D" id="3.30.9.10">
    <property type="entry name" value="D-Amino Acid Oxidase, subunit A, domain 2"/>
    <property type="match status" value="1"/>
</dbReference>
<name>A0A0F0I9A6_ASPPU</name>
<proteinExistence type="predicted"/>
<dbReference type="Proteomes" id="UP000033540">
    <property type="component" value="Unassembled WGS sequence"/>
</dbReference>
<gene>
    <name evidence="2" type="ORF">P875_00138281</name>
</gene>
<evidence type="ECO:0000259" key="1">
    <source>
        <dbReference type="Pfam" id="PF01266"/>
    </source>
</evidence>
<comment type="caution">
    <text evidence="2">The sequence shown here is derived from an EMBL/GenBank/DDBJ whole genome shotgun (WGS) entry which is preliminary data.</text>
</comment>
<dbReference type="GO" id="GO:0005737">
    <property type="term" value="C:cytoplasm"/>
    <property type="evidence" value="ECO:0007669"/>
    <property type="project" value="TreeGrafter"/>
</dbReference>
<evidence type="ECO:0000313" key="2">
    <source>
        <dbReference type="EMBL" id="KJK64324.1"/>
    </source>
</evidence>
<dbReference type="PANTHER" id="PTHR13847:SF213">
    <property type="entry name" value="DEPENDENT OXIDOREDUCTASE, PUTATIVE-RELATED"/>
    <property type="match status" value="1"/>
</dbReference>
<dbReference type="Gene3D" id="3.50.50.60">
    <property type="entry name" value="FAD/NAD(P)-binding domain"/>
    <property type="match status" value="1"/>
</dbReference>